<dbReference type="GO" id="GO:0140359">
    <property type="term" value="F:ABC-type transporter activity"/>
    <property type="evidence" value="ECO:0007669"/>
    <property type="project" value="InterPro"/>
</dbReference>
<evidence type="ECO:0000313" key="6">
    <source>
        <dbReference type="Proteomes" id="UP000269721"/>
    </source>
</evidence>
<dbReference type="Proteomes" id="UP000269721">
    <property type="component" value="Unassembled WGS sequence"/>
</dbReference>
<feature type="transmembrane region" description="Helical" evidence="3">
    <location>
        <begin position="72"/>
        <end position="92"/>
    </location>
</feature>
<dbReference type="Pfam" id="PF19055">
    <property type="entry name" value="ABC2_membrane_7"/>
    <property type="match status" value="1"/>
</dbReference>
<feature type="domain" description="ABC transporter family G" evidence="4">
    <location>
        <begin position="21"/>
        <end position="170"/>
    </location>
</feature>
<keyword evidence="1" id="KW-0813">Transport</keyword>
<dbReference type="InterPro" id="IPR043926">
    <property type="entry name" value="ABCG_dom"/>
</dbReference>
<name>A0A4P9VXT1_9FUNG</name>
<dbReference type="EMBL" id="KZ999968">
    <property type="protein sequence ID" value="RKO84561.1"/>
    <property type="molecule type" value="Genomic_DNA"/>
</dbReference>
<evidence type="ECO:0000256" key="3">
    <source>
        <dbReference type="SAM" id="Phobius"/>
    </source>
</evidence>
<feature type="transmembrane region" description="Helical" evidence="3">
    <location>
        <begin position="146"/>
        <end position="167"/>
    </location>
</feature>
<gene>
    <name evidence="5" type="ORF">BDK51DRAFT_32890</name>
</gene>
<proteinExistence type="predicted"/>
<evidence type="ECO:0000256" key="2">
    <source>
        <dbReference type="ARBA" id="ARBA00023136"/>
    </source>
</evidence>
<keyword evidence="3" id="KW-1133">Transmembrane helix</keyword>
<accession>A0A4P9VXT1</accession>
<protein>
    <recommendedName>
        <fullName evidence="4">ABC transporter family G domain-containing protein</fullName>
    </recommendedName>
</protein>
<dbReference type="OrthoDB" id="66620at2759"/>
<keyword evidence="3" id="KW-0812">Transmembrane</keyword>
<evidence type="ECO:0000256" key="1">
    <source>
        <dbReference type="ARBA" id="ARBA00022448"/>
    </source>
</evidence>
<keyword evidence="2 3" id="KW-0472">Membrane</keyword>
<evidence type="ECO:0000259" key="4">
    <source>
        <dbReference type="Pfam" id="PF19055"/>
    </source>
</evidence>
<sequence>MLSLPPRPIIPPLPATYRVALSSLHFTAIYYILAKPLVPFGKQYLILLGMFFGVYGMSAAISTLVRKENAALLAVVVAMFAAVFCGYGPSVANASSGGYLFILQMSFNKWAAEAQYSESLIPYDQVYNIEFSRERYGYTLNSTGEDLAICFAIGAVWRVIAFVLLVITHRDKQK</sequence>
<evidence type="ECO:0000313" key="5">
    <source>
        <dbReference type="EMBL" id="RKO84561.1"/>
    </source>
</evidence>
<dbReference type="AlphaFoldDB" id="A0A4P9VXT1"/>
<keyword evidence="6" id="KW-1185">Reference proteome</keyword>
<organism evidence="5 6">
    <name type="scientific">Blyttiomyces helicus</name>
    <dbReference type="NCBI Taxonomy" id="388810"/>
    <lineage>
        <taxon>Eukaryota</taxon>
        <taxon>Fungi</taxon>
        <taxon>Fungi incertae sedis</taxon>
        <taxon>Chytridiomycota</taxon>
        <taxon>Chytridiomycota incertae sedis</taxon>
        <taxon>Chytridiomycetes</taxon>
        <taxon>Chytridiomycetes incertae sedis</taxon>
        <taxon>Blyttiomyces</taxon>
    </lineage>
</organism>
<reference evidence="6" key="1">
    <citation type="journal article" date="2018" name="Nat. Microbiol.">
        <title>Leveraging single-cell genomics to expand the fungal tree of life.</title>
        <authorList>
            <person name="Ahrendt S.R."/>
            <person name="Quandt C.A."/>
            <person name="Ciobanu D."/>
            <person name="Clum A."/>
            <person name="Salamov A."/>
            <person name="Andreopoulos B."/>
            <person name="Cheng J.F."/>
            <person name="Woyke T."/>
            <person name="Pelin A."/>
            <person name="Henrissat B."/>
            <person name="Reynolds N.K."/>
            <person name="Benny G.L."/>
            <person name="Smith M.E."/>
            <person name="James T.Y."/>
            <person name="Grigoriev I.V."/>
        </authorList>
    </citation>
    <scope>NUCLEOTIDE SEQUENCE [LARGE SCALE GENOMIC DNA]</scope>
</reference>
<feature type="transmembrane region" description="Helical" evidence="3">
    <location>
        <begin position="45"/>
        <end position="65"/>
    </location>
</feature>